<comment type="similarity">
    <text evidence="1">Belongs to the OPA3 family.</text>
</comment>
<dbReference type="AlphaFoldDB" id="A0A8N4EPY3"/>
<dbReference type="RefSeq" id="XP_029116792.1">
    <property type="nucleotide sequence ID" value="XM_029260959.1"/>
</dbReference>
<name>A0A8N4EPY3_ELAGV</name>
<keyword evidence="3" id="KW-1185">Reference proteome</keyword>
<reference evidence="4" key="1">
    <citation type="submission" date="2025-08" db="UniProtKB">
        <authorList>
            <consortium name="RefSeq"/>
        </authorList>
    </citation>
    <scope>IDENTIFICATION</scope>
</reference>
<dbReference type="Pfam" id="PF07047">
    <property type="entry name" value="OPA3"/>
    <property type="match status" value="2"/>
</dbReference>
<dbReference type="PANTHER" id="PTHR12499:SF0">
    <property type="entry name" value="OPTIC ATROPHY 3 PROTEIN"/>
    <property type="match status" value="1"/>
</dbReference>
<organism evidence="3 4">
    <name type="scientific">Elaeis guineensis var. tenera</name>
    <name type="common">Oil palm</name>
    <dbReference type="NCBI Taxonomy" id="51953"/>
    <lineage>
        <taxon>Eukaryota</taxon>
        <taxon>Viridiplantae</taxon>
        <taxon>Streptophyta</taxon>
        <taxon>Embryophyta</taxon>
        <taxon>Tracheophyta</taxon>
        <taxon>Spermatophyta</taxon>
        <taxon>Magnoliopsida</taxon>
        <taxon>Liliopsida</taxon>
        <taxon>Arecaceae</taxon>
        <taxon>Arecoideae</taxon>
        <taxon>Cocoseae</taxon>
        <taxon>Elaeidinae</taxon>
        <taxon>Elaeis</taxon>
    </lineage>
</organism>
<protein>
    <submittedName>
        <fullName evidence="4">OPA3-like protein CG13603</fullName>
    </submittedName>
</protein>
<gene>
    <name evidence="4" type="primary">LOC105032208</name>
</gene>
<dbReference type="InterPro" id="IPR010754">
    <property type="entry name" value="OPA3-like"/>
</dbReference>
<dbReference type="PANTHER" id="PTHR12499">
    <property type="entry name" value="OPTIC ATROPHY 3 PROTEIN OPA3"/>
    <property type="match status" value="1"/>
</dbReference>
<evidence type="ECO:0000313" key="4">
    <source>
        <dbReference type="RefSeq" id="XP_029116792.1"/>
    </source>
</evidence>
<dbReference type="GO" id="GO:0019216">
    <property type="term" value="P:regulation of lipid metabolic process"/>
    <property type="evidence" value="ECO:0007669"/>
    <property type="project" value="TreeGrafter"/>
</dbReference>
<dbReference type="Proteomes" id="UP000504607">
    <property type="component" value="Unplaced"/>
</dbReference>
<evidence type="ECO:0000313" key="3">
    <source>
        <dbReference type="Proteomes" id="UP000504607"/>
    </source>
</evidence>
<sequence length="119" mass="13537">MILPVVKLGTLALKILCKPIAGRLKKEAGIHPKFRQFIISFAQGVMNRSDKFREDLHPKHLYIVIEIANHRITTNIQRCIYGHSTNVEIQPLNEEKAVQAVADLIGEICLFGCRRCFNL</sequence>
<proteinExistence type="inferred from homology"/>
<dbReference type="GO" id="GO:0005739">
    <property type="term" value="C:mitochondrion"/>
    <property type="evidence" value="ECO:0007669"/>
    <property type="project" value="TreeGrafter"/>
</dbReference>
<accession>A0A8N4EPY3</accession>
<dbReference type="OrthoDB" id="2129069at2759"/>
<keyword evidence="2" id="KW-0175">Coiled coil</keyword>
<evidence type="ECO:0000256" key="1">
    <source>
        <dbReference type="ARBA" id="ARBA00007584"/>
    </source>
</evidence>
<evidence type="ECO:0000256" key="2">
    <source>
        <dbReference type="ARBA" id="ARBA00023054"/>
    </source>
</evidence>